<evidence type="ECO:0000313" key="3">
    <source>
        <dbReference type="Proteomes" id="UP000287033"/>
    </source>
</evidence>
<organism evidence="2 3">
    <name type="scientific">Chiloscyllium punctatum</name>
    <name type="common">Brownbanded bambooshark</name>
    <name type="synonym">Hemiscyllium punctatum</name>
    <dbReference type="NCBI Taxonomy" id="137246"/>
    <lineage>
        <taxon>Eukaryota</taxon>
        <taxon>Metazoa</taxon>
        <taxon>Chordata</taxon>
        <taxon>Craniata</taxon>
        <taxon>Vertebrata</taxon>
        <taxon>Chondrichthyes</taxon>
        <taxon>Elasmobranchii</taxon>
        <taxon>Galeomorphii</taxon>
        <taxon>Galeoidea</taxon>
        <taxon>Orectolobiformes</taxon>
        <taxon>Hemiscylliidae</taxon>
        <taxon>Chiloscyllium</taxon>
    </lineage>
</organism>
<name>A0A401TTU0_CHIPU</name>
<evidence type="ECO:0000256" key="1">
    <source>
        <dbReference type="SAM" id="MobiDB-lite"/>
    </source>
</evidence>
<dbReference type="Proteomes" id="UP000287033">
    <property type="component" value="Unassembled WGS sequence"/>
</dbReference>
<evidence type="ECO:0000313" key="2">
    <source>
        <dbReference type="EMBL" id="GCC46056.1"/>
    </source>
</evidence>
<gene>
    <name evidence="2" type="ORF">chiPu_0030100</name>
</gene>
<dbReference type="AlphaFoldDB" id="A0A401TTU0"/>
<reference evidence="2 3" key="1">
    <citation type="journal article" date="2018" name="Nat. Ecol. Evol.">
        <title>Shark genomes provide insights into elasmobranch evolution and the origin of vertebrates.</title>
        <authorList>
            <person name="Hara Y"/>
            <person name="Yamaguchi K"/>
            <person name="Onimaru K"/>
            <person name="Kadota M"/>
            <person name="Koyanagi M"/>
            <person name="Keeley SD"/>
            <person name="Tatsumi K"/>
            <person name="Tanaka K"/>
            <person name="Motone F"/>
            <person name="Kageyama Y"/>
            <person name="Nozu R"/>
            <person name="Adachi N"/>
            <person name="Nishimura O"/>
            <person name="Nakagawa R"/>
            <person name="Tanegashima C"/>
            <person name="Kiyatake I"/>
            <person name="Matsumoto R"/>
            <person name="Murakumo K"/>
            <person name="Nishida K"/>
            <person name="Terakita A"/>
            <person name="Kuratani S"/>
            <person name="Sato K"/>
            <person name="Hyodo S Kuraku.S."/>
        </authorList>
    </citation>
    <scope>NUCLEOTIDE SEQUENCE [LARGE SCALE GENOMIC DNA]</scope>
</reference>
<protein>
    <submittedName>
        <fullName evidence="2">Uncharacterized protein</fullName>
    </submittedName>
</protein>
<feature type="compositionally biased region" description="Low complexity" evidence="1">
    <location>
        <begin position="1"/>
        <end position="15"/>
    </location>
</feature>
<feature type="compositionally biased region" description="Basic and acidic residues" evidence="1">
    <location>
        <begin position="16"/>
        <end position="32"/>
    </location>
</feature>
<dbReference type="EMBL" id="BEZZ01174624">
    <property type="protein sequence ID" value="GCC46056.1"/>
    <property type="molecule type" value="Genomic_DNA"/>
</dbReference>
<comment type="caution">
    <text evidence="2">The sequence shown here is derived from an EMBL/GenBank/DDBJ whole genome shotgun (WGS) entry which is preliminary data.</text>
</comment>
<feature type="region of interest" description="Disordered" evidence="1">
    <location>
        <begin position="1"/>
        <end position="32"/>
    </location>
</feature>
<feature type="non-terminal residue" evidence="2">
    <location>
        <position position="32"/>
    </location>
</feature>
<keyword evidence="3" id="KW-1185">Reference proteome</keyword>
<accession>A0A401TTU0</accession>
<sequence length="32" mass="3485">MVLSHAPSGARASAPRPRDDHMGTELRPRVES</sequence>
<proteinExistence type="predicted"/>